<evidence type="ECO:0000256" key="8">
    <source>
        <dbReference type="SAM" id="Phobius"/>
    </source>
</evidence>
<evidence type="ECO:0000313" key="9">
    <source>
        <dbReference type="EMBL" id="CUO03464.1"/>
    </source>
</evidence>
<evidence type="ECO:0000256" key="5">
    <source>
        <dbReference type="ARBA" id="ARBA00022692"/>
    </source>
</evidence>
<sequence length="305" mass="33226">MLVLNQTLIFLILMLVGMYARKKGMLNKEAEAKISAIVVNIAYPAIILSGVTGTGPHIGTSDFLEAIFAVILLLVLTIVAASLLPRLMGYKKEQRGIVNLMVVFTNIGFMGVPMIQGIYGPDALIYMTVFLIPFNLLFYSYAMKVIRGKNSEPFRARDLLNAGMIACVLAIVVYFADIRLPYVITTSINMVGSMTAPLAMMLVGSFLLDVKWKEMFLDVRTILFTLIKMIVLPVAITFIVSLFIKNVYVLSVCMAALATPSGNVLALLASIYNKEAYPTALAGIAMTTLVSVVTMPIAFWLGGLG</sequence>
<evidence type="ECO:0000256" key="4">
    <source>
        <dbReference type="ARBA" id="ARBA00022475"/>
    </source>
</evidence>
<dbReference type="PANTHER" id="PTHR36838">
    <property type="entry name" value="AUXIN EFFLUX CARRIER FAMILY PROTEIN"/>
    <property type="match status" value="1"/>
</dbReference>
<dbReference type="AlphaFoldDB" id="A0A174BRS8"/>
<comment type="similarity">
    <text evidence="2">Belongs to the auxin efflux carrier (TC 2.A.69) family.</text>
</comment>
<evidence type="ECO:0000313" key="10">
    <source>
        <dbReference type="Proteomes" id="UP000095546"/>
    </source>
</evidence>
<dbReference type="GeneID" id="83709119"/>
<feature type="transmembrane region" description="Helical" evidence="8">
    <location>
        <begin position="222"/>
        <end position="242"/>
    </location>
</feature>
<keyword evidence="3" id="KW-0813">Transport</keyword>
<protein>
    <submittedName>
        <fullName evidence="9">Auxin efflux carrier</fullName>
    </submittedName>
</protein>
<name>A0A174BRS8_9FIRM</name>
<evidence type="ECO:0000256" key="1">
    <source>
        <dbReference type="ARBA" id="ARBA00004651"/>
    </source>
</evidence>
<dbReference type="Proteomes" id="UP000095546">
    <property type="component" value="Unassembled WGS sequence"/>
</dbReference>
<organism evidence="9 10">
    <name type="scientific">Mitsuokella jalaludinii</name>
    <dbReference type="NCBI Taxonomy" id="187979"/>
    <lineage>
        <taxon>Bacteria</taxon>
        <taxon>Bacillati</taxon>
        <taxon>Bacillota</taxon>
        <taxon>Negativicutes</taxon>
        <taxon>Selenomonadales</taxon>
        <taxon>Selenomonadaceae</taxon>
        <taxon>Mitsuokella</taxon>
    </lineage>
</organism>
<accession>A0A174BRS8</accession>
<feature type="transmembrane region" description="Helical" evidence="8">
    <location>
        <begin position="63"/>
        <end position="84"/>
    </location>
</feature>
<dbReference type="OrthoDB" id="9798064at2"/>
<dbReference type="InterPro" id="IPR038770">
    <property type="entry name" value="Na+/solute_symporter_sf"/>
</dbReference>
<keyword evidence="5 8" id="KW-0812">Transmembrane</keyword>
<evidence type="ECO:0000256" key="7">
    <source>
        <dbReference type="ARBA" id="ARBA00023136"/>
    </source>
</evidence>
<gene>
    <name evidence="9" type="ORF">ERS852385_01975</name>
</gene>
<proteinExistence type="inferred from homology"/>
<evidence type="ECO:0000256" key="2">
    <source>
        <dbReference type="ARBA" id="ARBA00010145"/>
    </source>
</evidence>
<dbReference type="GO" id="GO:0005886">
    <property type="term" value="C:plasma membrane"/>
    <property type="evidence" value="ECO:0007669"/>
    <property type="project" value="UniProtKB-SubCell"/>
</dbReference>
<comment type="subcellular location">
    <subcellularLocation>
        <location evidence="1">Cell membrane</location>
        <topology evidence="1">Multi-pass membrane protein</topology>
    </subcellularLocation>
</comment>
<feature type="transmembrane region" description="Helical" evidence="8">
    <location>
        <begin position="248"/>
        <end position="268"/>
    </location>
</feature>
<feature type="transmembrane region" description="Helical" evidence="8">
    <location>
        <begin position="280"/>
        <end position="301"/>
    </location>
</feature>
<feature type="transmembrane region" description="Helical" evidence="8">
    <location>
        <begin position="6"/>
        <end position="22"/>
    </location>
</feature>
<evidence type="ECO:0000256" key="6">
    <source>
        <dbReference type="ARBA" id="ARBA00022989"/>
    </source>
</evidence>
<dbReference type="InterPro" id="IPR004776">
    <property type="entry name" value="Mem_transp_PIN-like"/>
</dbReference>
<keyword evidence="10" id="KW-1185">Reference proteome</keyword>
<feature type="transmembrane region" description="Helical" evidence="8">
    <location>
        <begin position="34"/>
        <end position="51"/>
    </location>
</feature>
<feature type="transmembrane region" description="Helical" evidence="8">
    <location>
        <begin position="96"/>
        <end position="119"/>
    </location>
</feature>
<evidence type="ECO:0000256" key="3">
    <source>
        <dbReference type="ARBA" id="ARBA00022448"/>
    </source>
</evidence>
<keyword evidence="4" id="KW-1003">Cell membrane</keyword>
<dbReference type="Pfam" id="PF03547">
    <property type="entry name" value="Mem_trans"/>
    <property type="match status" value="2"/>
</dbReference>
<dbReference type="GO" id="GO:0055085">
    <property type="term" value="P:transmembrane transport"/>
    <property type="evidence" value="ECO:0007669"/>
    <property type="project" value="InterPro"/>
</dbReference>
<dbReference type="STRING" id="187979.ERS852385_01975"/>
<keyword evidence="7 8" id="KW-0472">Membrane</keyword>
<dbReference type="PANTHER" id="PTHR36838:SF1">
    <property type="entry name" value="SLR1864 PROTEIN"/>
    <property type="match status" value="1"/>
</dbReference>
<dbReference type="RefSeq" id="WP_055162688.1">
    <property type="nucleotide sequence ID" value="NZ_CABIWZ010000021.1"/>
</dbReference>
<dbReference type="Gene3D" id="1.20.1530.20">
    <property type="match status" value="1"/>
</dbReference>
<keyword evidence="6 8" id="KW-1133">Transmembrane helix</keyword>
<dbReference type="EMBL" id="CYYU01000021">
    <property type="protein sequence ID" value="CUO03464.1"/>
    <property type="molecule type" value="Genomic_DNA"/>
</dbReference>
<feature type="transmembrane region" description="Helical" evidence="8">
    <location>
        <begin position="188"/>
        <end position="210"/>
    </location>
</feature>
<feature type="transmembrane region" description="Helical" evidence="8">
    <location>
        <begin position="125"/>
        <end position="146"/>
    </location>
</feature>
<reference evidence="9 10" key="1">
    <citation type="submission" date="2015-09" db="EMBL/GenBank/DDBJ databases">
        <authorList>
            <consortium name="Pathogen Informatics"/>
        </authorList>
    </citation>
    <scope>NUCLEOTIDE SEQUENCE [LARGE SCALE GENOMIC DNA]</scope>
    <source>
        <strain evidence="9 10">2789STDY5608828</strain>
    </source>
</reference>
<feature type="transmembrane region" description="Helical" evidence="8">
    <location>
        <begin position="158"/>
        <end position="176"/>
    </location>
</feature>